<keyword evidence="8" id="KW-0175">Coiled coil</keyword>
<evidence type="ECO:0000256" key="3">
    <source>
        <dbReference type="ARBA" id="ARBA00022448"/>
    </source>
</evidence>
<dbReference type="PANTHER" id="PTHR30026">
    <property type="entry name" value="OUTER MEMBRANE PROTEIN TOLC"/>
    <property type="match status" value="1"/>
</dbReference>
<keyword evidence="3" id="KW-0813">Transport</keyword>
<comment type="similarity">
    <text evidence="2">Belongs to the outer membrane factor (OMF) (TC 1.B.17) family.</text>
</comment>
<comment type="subcellular location">
    <subcellularLocation>
        <location evidence="1">Cell outer membrane</location>
    </subcellularLocation>
</comment>
<reference evidence="11" key="1">
    <citation type="submission" date="2016-10" db="EMBL/GenBank/DDBJ databases">
        <authorList>
            <person name="Varghese N."/>
            <person name="Submissions S."/>
        </authorList>
    </citation>
    <scope>NUCLEOTIDE SEQUENCE [LARGE SCALE GENOMIC DNA]</scope>
    <source>
        <strain evidence="11">DSM 25157</strain>
    </source>
</reference>
<dbReference type="Gene3D" id="1.20.1600.10">
    <property type="entry name" value="Outer membrane efflux proteins (OEP)"/>
    <property type="match status" value="1"/>
</dbReference>
<organism evidence="10 11">
    <name type="scientific">Acidovorax soli</name>
    <dbReference type="NCBI Taxonomy" id="592050"/>
    <lineage>
        <taxon>Bacteria</taxon>
        <taxon>Pseudomonadati</taxon>
        <taxon>Pseudomonadota</taxon>
        <taxon>Betaproteobacteria</taxon>
        <taxon>Burkholderiales</taxon>
        <taxon>Comamonadaceae</taxon>
        <taxon>Acidovorax</taxon>
    </lineage>
</organism>
<dbReference type="SUPFAM" id="SSF56954">
    <property type="entry name" value="Outer membrane efflux proteins (OEP)"/>
    <property type="match status" value="1"/>
</dbReference>
<name>A0A1H4C9R7_9BURK</name>
<evidence type="ECO:0000256" key="9">
    <source>
        <dbReference type="SAM" id="SignalP"/>
    </source>
</evidence>
<evidence type="ECO:0000256" key="4">
    <source>
        <dbReference type="ARBA" id="ARBA00022452"/>
    </source>
</evidence>
<dbReference type="GO" id="GO:0015288">
    <property type="term" value="F:porin activity"/>
    <property type="evidence" value="ECO:0007669"/>
    <property type="project" value="TreeGrafter"/>
</dbReference>
<keyword evidence="6" id="KW-0472">Membrane</keyword>
<dbReference type="InterPro" id="IPR003423">
    <property type="entry name" value="OMP_efflux"/>
</dbReference>
<evidence type="ECO:0000313" key="11">
    <source>
        <dbReference type="Proteomes" id="UP000199002"/>
    </source>
</evidence>
<dbReference type="Pfam" id="PF02321">
    <property type="entry name" value="OEP"/>
    <property type="match status" value="2"/>
</dbReference>
<evidence type="ECO:0000256" key="6">
    <source>
        <dbReference type="ARBA" id="ARBA00023136"/>
    </source>
</evidence>
<protein>
    <submittedName>
        <fullName evidence="10">Outer membrane protein</fullName>
    </submittedName>
</protein>
<keyword evidence="11" id="KW-1185">Reference proteome</keyword>
<dbReference type="GO" id="GO:0009279">
    <property type="term" value="C:cell outer membrane"/>
    <property type="evidence" value="ECO:0007669"/>
    <property type="project" value="UniProtKB-SubCell"/>
</dbReference>
<dbReference type="AlphaFoldDB" id="A0A1H4C9R7"/>
<feature type="coiled-coil region" evidence="8">
    <location>
        <begin position="336"/>
        <end position="363"/>
    </location>
</feature>
<dbReference type="RefSeq" id="WP_092699010.1">
    <property type="nucleotide sequence ID" value="NZ_CAXIQM010000099.1"/>
</dbReference>
<dbReference type="EMBL" id="FNQJ01000018">
    <property type="protein sequence ID" value="SEA57093.1"/>
    <property type="molecule type" value="Genomic_DNA"/>
</dbReference>
<evidence type="ECO:0000256" key="8">
    <source>
        <dbReference type="SAM" id="Coils"/>
    </source>
</evidence>
<feature type="chain" id="PRO_5011496453" evidence="9">
    <location>
        <begin position="21"/>
        <end position="457"/>
    </location>
</feature>
<dbReference type="GO" id="GO:1990281">
    <property type="term" value="C:efflux pump complex"/>
    <property type="evidence" value="ECO:0007669"/>
    <property type="project" value="TreeGrafter"/>
</dbReference>
<accession>A0A1H4C9R7</accession>
<dbReference type="GeneID" id="34232054"/>
<dbReference type="InterPro" id="IPR051906">
    <property type="entry name" value="TolC-like"/>
</dbReference>
<keyword evidence="7" id="KW-0998">Cell outer membrane</keyword>
<gene>
    <name evidence="10" type="ORF">SAMN05421875_11817</name>
</gene>
<evidence type="ECO:0000256" key="1">
    <source>
        <dbReference type="ARBA" id="ARBA00004442"/>
    </source>
</evidence>
<feature type="signal peptide" evidence="9">
    <location>
        <begin position="1"/>
        <end position="20"/>
    </location>
</feature>
<dbReference type="PANTHER" id="PTHR30026:SF20">
    <property type="entry name" value="OUTER MEMBRANE PROTEIN TOLC"/>
    <property type="match status" value="1"/>
</dbReference>
<evidence type="ECO:0000313" key="10">
    <source>
        <dbReference type="EMBL" id="SEA57093.1"/>
    </source>
</evidence>
<evidence type="ECO:0000256" key="7">
    <source>
        <dbReference type="ARBA" id="ARBA00023237"/>
    </source>
</evidence>
<dbReference type="GO" id="GO:0015562">
    <property type="term" value="F:efflux transmembrane transporter activity"/>
    <property type="evidence" value="ECO:0007669"/>
    <property type="project" value="InterPro"/>
</dbReference>
<keyword evidence="5" id="KW-0812">Transmembrane</keyword>
<keyword evidence="9" id="KW-0732">Signal</keyword>
<proteinExistence type="inferred from homology"/>
<keyword evidence="4" id="KW-1134">Transmembrane beta strand</keyword>
<evidence type="ECO:0000256" key="5">
    <source>
        <dbReference type="ARBA" id="ARBA00022692"/>
    </source>
</evidence>
<evidence type="ECO:0000256" key="2">
    <source>
        <dbReference type="ARBA" id="ARBA00007613"/>
    </source>
</evidence>
<dbReference type="STRING" id="592050.SAMN05421875_11817"/>
<sequence>MRIKPLWAALLALGITGAQAGDLLQAWQAARQHDPDMAVAQAALRAGQTRRDQASALWRPTVAATATGGAMGSQTSAGGASFSAPGLGTSSHVGFNTSVDNSLGGRWSVGARMPLYSPERTTQGRKLGLSADLADVQWQATEQALMLQTAERYFAVALAQDGLRLLQRQQVAVNKALVEAQDRFQLGDAPVTDTHEAAARARAIDAQVLAAEVDLQIAQRALADTTGWPADALQVAPAPALAATPAVPDLPQWLDQAQARNPGLHQQALAVEVARQDVAQYARGAGTTVDLVAQASREHLSGSGRYGQGSNTAQQHLVGVQITVPLYTGGQRGAREQELLHLQAKAEAELDRTRQQVAQQTRAAWLRLQSGTARTSAQDAALRASQARLDATQLGRQVGDRTTLDLLNAQNDAAAAELVLAQLRTSLTLERLRLLALAGQLDERALHAATVDAAAAK</sequence>
<dbReference type="Proteomes" id="UP000199002">
    <property type="component" value="Unassembled WGS sequence"/>
</dbReference>